<dbReference type="InterPro" id="IPR029057">
    <property type="entry name" value="PRTase-like"/>
</dbReference>
<reference evidence="2 3" key="1">
    <citation type="submission" date="2019-02" db="EMBL/GenBank/DDBJ databases">
        <title>Deep-cultivation of Planctomycetes and their phenomic and genomic characterization uncovers novel biology.</title>
        <authorList>
            <person name="Wiegand S."/>
            <person name="Jogler M."/>
            <person name="Boedeker C."/>
            <person name="Pinto D."/>
            <person name="Vollmers J."/>
            <person name="Rivas-Marin E."/>
            <person name="Kohn T."/>
            <person name="Peeters S.H."/>
            <person name="Heuer A."/>
            <person name="Rast P."/>
            <person name="Oberbeckmann S."/>
            <person name="Bunk B."/>
            <person name="Jeske O."/>
            <person name="Meyerdierks A."/>
            <person name="Storesund J.E."/>
            <person name="Kallscheuer N."/>
            <person name="Luecker S."/>
            <person name="Lage O.M."/>
            <person name="Pohl T."/>
            <person name="Merkel B.J."/>
            <person name="Hornburger P."/>
            <person name="Mueller R.-W."/>
            <person name="Bruemmer F."/>
            <person name="Labrenz M."/>
            <person name="Spormann A.M."/>
            <person name="Op den Camp H."/>
            <person name="Overmann J."/>
            <person name="Amann R."/>
            <person name="Jetten M.S.M."/>
            <person name="Mascher T."/>
            <person name="Medema M.H."/>
            <person name="Devos D.P."/>
            <person name="Kaster A.-K."/>
            <person name="Ovreas L."/>
            <person name="Rohde M."/>
            <person name="Galperin M.Y."/>
            <person name="Jogler C."/>
        </authorList>
    </citation>
    <scope>NUCLEOTIDE SEQUENCE [LARGE SCALE GENOMIC DNA]</scope>
    <source>
        <strain evidence="2 3">KS4</strain>
    </source>
</reference>
<keyword evidence="2" id="KW-0808">Transferase</keyword>
<organism evidence="2 3">
    <name type="scientific">Poriferisphaera corsica</name>
    <dbReference type="NCBI Taxonomy" id="2528020"/>
    <lineage>
        <taxon>Bacteria</taxon>
        <taxon>Pseudomonadati</taxon>
        <taxon>Planctomycetota</taxon>
        <taxon>Phycisphaerae</taxon>
        <taxon>Phycisphaerales</taxon>
        <taxon>Phycisphaeraceae</taxon>
        <taxon>Poriferisphaera</taxon>
    </lineage>
</organism>
<feature type="domain" description="Phosphoribosyltransferase" evidence="1">
    <location>
        <begin position="11"/>
        <end position="195"/>
    </location>
</feature>
<dbReference type="RefSeq" id="WP_145080734.1">
    <property type="nucleotide sequence ID" value="NZ_CP036425.1"/>
</dbReference>
<name>A0A517YYX0_9BACT</name>
<protein>
    <submittedName>
        <fullName evidence="2">Phosphoribosyl transferase</fullName>
    </submittedName>
</protein>
<dbReference type="AlphaFoldDB" id="A0A517YYX0"/>
<dbReference type="InterPro" id="IPR000836">
    <property type="entry name" value="PRTase_dom"/>
</dbReference>
<evidence type="ECO:0000313" key="2">
    <source>
        <dbReference type="EMBL" id="QDU35415.1"/>
    </source>
</evidence>
<keyword evidence="3" id="KW-1185">Reference proteome</keyword>
<dbReference type="CDD" id="cd06223">
    <property type="entry name" value="PRTases_typeI"/>
    <property type="match status" value="1"/>
</dbReference>
<accession>A0A517YYX0</accession>
<dbReference type="OrthoDB" id="9810066at2"/>
<dbReference type="Gene3D" id="3.30.1310.20">
    <property type="entry name" value="PRTase-like"/>
    <property type="match status" value="1"/>
</dbReference>
<dbReference type="Pfam" id="PF00156">
    <property type="entry name" value="Pribosyltran"/>
    <property type="match status" value="1"/>
</dbReference>
<dbReference type="Proteomes" id="UP000317369">
    <property type="component" value="Chromosome"/>
</dbReference>
<dbReference type="Gene3D" id="3.40.50.2020">
    <property type="match status" value="1"/>
</dbReference>
<evidence type="ECO:0000313" key="3">
    <source>
        <dbReference type="Proteomes" id="UP000317369"/>
    </source>
</evidence>
<dbReference type="KEGG" id="pcor:KS4_34960"/>
<sequence>MAVRYQNRSHAGRILANHIRDSKCHCQSNSIVLGMPRGGVPVAYEVALELQLPFDVMLVKKIGAPEQPELAIGAVAGDNLTILDKSLIKSVGLSNHAIEILIDTKRHELNLQRLRYELDRPHPDLYKQDVILVDDGLATGTTMVAAIRAARSSRPNRIILAVPVAPPDTIKKINPMVDFIICPLQPENFHSVSEFYDNFPQTSDDEVKQILSHAG</sequence>
<gene>
    <name evidence="2" type="ORF">KS4_34960</name>
</gene>
<dbReference type="SUPFAM" id="SSF53271">
    <property type="entry name" value="PRTase-like"/>
    <property type="match status" value="1"/>
</dbReference>
<evidence type="ECO:0000259" key="1">
    <source>
        <dbReference type="Pfam" id="PF00156"/>
    </source>
</evidence>
<dbReference type="EMBL" id="CP036425">
    <property type="protein sequence ID" value="QDU35415.1"/>
    <property type="molecule type" value="Genomic_DNA"/>
</dbReference>
<proteinExistence type="predicted"/>
<dbReference type="GO" id="GO:0016740">
    <property type="term" value="F:transferase activity"/>
    <property type="evidence" value="ECO:0007669"/>
    <property type="project" value="UniProtKB-KW"/>
</dbReference>